<organism evidence="1 2">
    <name type="scientific">Phormidesmis priestleyi ULC007</name>
    <dbReference type="NCBI Taxonomy" id="1920490"/>
    <lineage>
        <taxon>Bacteria</taxon>
        <taxon>Bacillati</taxon>
        <taxon>Cyanobacteriota</taxon>
        <taxon>Cyanophyceae</taxon>
        <taxon>Leptolyngbyales</taxon>
        <taxon>Leptolyngbyaceae</taxon>
        <taxon>Phormidesmis</taxon>
    </lineage>
</organism>
<dbReference type="EMBL" id="PVWG01000069">
    <property type="protein sequence ID" value="PSB15113.1"/>
    <property type="molecule type" value="Genomic_DNA"/>
</dbReference>
<accession>A0A2T1D3M7</accession>
<protein>
    <submittedName>
        <fullName evidence="1">Uncharacterized protein</fullName>
    </submittedName>
</protein>
<comment type="caution">
    <text evidence="1">The sequence shown here is derived from an EMBL/GenBank/DDBJ whole genome shotgun (WGS) entry which is preliminary data.</text>
</comment>
<evidence type="ECO:0000313" key="1">
    <source>
        <dbReference type="EMBL" id="PSB15113.1"/>
    </source>
</evidence>
<name>A0A2T1D3M7_9CYAN</name>
<dbReference type="STRING" id="1920490.GCA_001895925_03192"/>
<dbReference type="OrthoDB" id="465508at2"/>
<reference evidence="1 2" key="1">
    <citation type="submission" date="2018-02" db="EMBL/GenBank/DDBJ databases">
        <authorList>
            <person name="Cohen D.B."/>
            <person name="Kent A.D."/>
        </authorList>
    </citation>
    <scope>NUCLEOTIDE SEQUENCE [LARGE SCALE GENOMIC DNA]</scope>
    <source>
        <strain evidence="1 2">ULC007</strain>
    </source>
</reference>
<evidence type="ECO:0000313" key="2">
    <source>
        <dbReference type="Proteomes" id="UP000238634"/>
    </source>
</evidence>
<dbReference type="RefSeq" id="WP_073075113.1">
    <property type="nucleotide sequence ID" value="NZ_MPPI01000061.1"/>
</dbReference>
<gene>
    <name evidence="1" type="ORF">C7B65_25275</name>
</gene>
<reference evidence="1 2" key="2">
    <citation type="submission" date="2018-03" db="EMBL/GenBank/DDBJ databases">
        <title>The ancient ancestry and fast evolution of plastids.</title>
        <authorList>
            <person name="Moore K.R."/>
            <person name="Magnabosco C."/>
            <person name="Momper L."/>
            <person name="Gold D.A."/>
            <person name="Bosak T."/>
            <person name="Fournier G.P."/>
        </authorList>
    </citation>
    <scope>NUCLEOTIDE SEQUENCE [LARGE SCALE GENOMIC DNA]</scope>
    <source>
        <strain evidence="1 2">ULC007</strain>
    </source>
</reference>
<dbReference type="Proteomes" id="UP000238634">
    <property type="component" value="Unassembled WGS sequence"/>
</dbReference>
<keyword evidence="2" id="KW-1185">Reference proteome</keyword>
<sequence>MKPETVLEIYQLFLQSDDCKANSRLADNLKTTLRRYILPQYGFTAAMLSDDLDGCLKRVTQILHHSQEGVAKRLKI</sequence>
<dbReference type="AlphaFoldDB" id="A0A2T1D3M7"/>
<proteinExistence type="predicted"/>